<dbReference type="PANTHER" id="PTHR36081:SF1">
    <property type="entry name" value="CELL WALL INTEGRITY_STRESS RESPONSE COMPONENT"/>
    <property type="match status" value="1"/>
</dbReference>
<evidence type="ECO:0000313" key="2">
    <source>
        <dbReference type="Proteomes" id="UP001153076"/>
    </source>
</evidence>
<sequence length="221" mass="24448">MSALSLSGGEKNIDHEVKTTVQESKLSVAVDAFTHFRHLLLPMTDQDSYLSEGTRQHGHATIMTRPWCSMDIHNNTMPLHEYPWQGSVTFVAGHVPFGRSKGLCHGMPVVLESRWWHAFRIVRVNLITSFTLLPNFYEAAATAAALAKKYGADMTVVGGFQEFRLLEKLGEGSRPTAVIGEVTDDLSLDLVILSMKAIHSKHVDANLLAEFIPCPVLLLPL</sequence>
<dbReference type="EMBL" id="JAKOGI010000115">
    <property type="protein sequence ID" value="KAJ8443587.1"/>
    <property type="molecule type" value="Genomic_DNA"/>
</dbReference>
<proteinExistence type="predicted"/>
<dbReference type="OrthoDB" id="539659at2759"/>
<evidence type="ECO:0000313" key="1">
    <source>
        <dbReference type="EMBL" id="KAJ8443587.1"/>
    </source>
</evidence>
<organism evidence="1 2">
    <name type="scientific">Carnegiea gigantea</name>
    <dbReference type="NCBI Taxonomy" id="171969"/>
    <lineage>
        <taxon>Eukaryota</taxon>
        <taxon>Viridiplantae</taxon>
        <taxon>Streptophyta</taxon>
        <taxon>Embryophyta</taxon>
        <taxon>Tracheophyta</taxon>
        <taxon>Spermatophyta</taxon>
        <taxon>Magnoliopsida</taxon>
        <taxon>eudicotyledons</taxon>
        <taxon>Gunneridae</taxon>
        <taxon>Pentapetalae</taxon>
        <taxon>Caryophyllales</taxon>
        <taxon>Cactineae</taxon>
        <taxon>Cactaceae</taxon>
        <taxon>Cactoideae</taxon>
        <taxon>Echinocereeae</taxon>
        <taxon>Carnegiea</taxon>
    </lineage>
</organism>
<comment type="caution">
    <text evidence="1">The sequence shown here is derived from an EMBL/GenBank/DDBJ whole genome shotgun (WGS) entry which is preliminary data.</text>
</comment>
<protein>
    <submittedName>
        <fullName evidence="1">Uncharacterized protein</fullName>
    </submittedName>
</protein>
<dbReference type="AlphaFoldDB" id="A0A9Q1KI05"/>
<name>A0A9Q1KI05_9CARY</name>
<accession>A0A9Q1KI05</accession>
<dbReference type="PANTHER" id="PTHR36081">
    <property type="entry name" value="CELL WALL INTEGRITY/STRESS RESPONSE COMPONENT"/>
    <property type="match status" value="1"/>
</dbReference>
<keyword evidence="2" id="KW-1185">Reference proteome</keyword>
<dbReference type="Proteomes" id="UP001153076">
    <property type="component" value="Unassembled WGS sequence"/>
</dbReference>
<reference evidence="1" key="1">
    <citation type="submission" date="2022-04" db="EMBL/GenBank/DDBJ databases">
        <title>Carnegiea gigantea Genome sequencing and assembly v2.</title>
        <authorList>
            <person name="Copetti D."/>
            <person name="Sanderson M.J."/>
            <person name="Burquez A."/>
            <person name="Wojciechowski M.F."/>
        </authorList>
    </citation>
    <scope>NUCLEOTIDE SEQUENCE</scope>
    <source>
        <strain evidence="1">SGP5-SGP5p</strain>
        <tissue evidence="1">Aerial part</tissue>
    </source>
</reference>
<gene>
    <name evidence="1" type="ORF">Cgig2_019569</name>
</gene>